<dbReference type="SUPFAM" id="SSF54373">
    <property type="entry name" value="FAD-linked reductases, C-terminal domain"/>
    <property type="match status" value="1"/>
</dbReference>
<evidence type="ECO:0000256" key="3">
    <source>
        <dbReference type="ARBA" id="ARBA00022630"/>
    </source>
</evidence>
<dbReference type="InterPro" id="IPR006076">
    <property type="entry name" value="FAD-dep_OxRdtase"/>
</dbReference>
<dbReference type="InterPro" id="IPR038299">
    <property type="entry name" value="DAO_C_sf"/>
</dbReference>
<comment type="cofactor">
    <cofactor evidence="1">
        <name>FAD</name>
        <dbReference type="ChEBI" id="CHEBI:57692"/>
    </cofactor>
</comment>
<dbReference type="Gene3D" id="3.50.50.60">
    <property type="entry name" value="FAD/NAD(P)-binding domain"/>
    <property type="match status" value="1"/>
</dbReference>
<dbReference type="PANTHER" id="PTHR11985">
    <property type="entry name" value="GLYCEROL-3-PHOSPHATE DEHYDROGENASE"/>
    <property type="match status" value="1"/>
</dbReference>
<gene>
    <name evidence="8" type="ORF">ACFSUS_18250</name>
</gene>
<dbReference type="InterPro" id="IPR000447">
    <property type="entry name" value="G3P_DH_FAD-dep"/>
</dbReference>
<keyword evidence="5 8" id="KW-0560">Oxidoreductase</keyword>
<dbReference type="SUPFAM" id="SSF51905">
    <property type="entry name" value="FAD/NAD(P)-binding domain"/>
    <property type="match status" value="1"/>
</dbReference>
<feature type="domain" description="Alpha-glycerophosphate oxidase C-terminal" evidence="7">
    <location>
        <begin position="399"/>
        <end position="519"/>
    </location>
</feature>
<dbReference type="PANTHER" id="PTHR11985:SF15">
    <property type="entry name" value="GLYCEROL-3-PHOSPHATE DEHYDROGENASE, MITOCHONDRIAL"/>
    <property type="match status" value="1"/>
</dbReference>
<evidence type="ECO:0000313" key="8">
    <source>
        <dbReference type="EMBL" id="MFD2572587.1"/>
    </source>
</evidence>
<comment type="similarity">
    <text evidence="2">Belongs to the FAD-dependent glycerol-3-phosphate dehydrogenase family.</text>
</comment>
<name>A0ABW5MAA7_9BACT</name>
<dbReference type="EMBL" id="JBHULN010000011">
    <property type="protein sequence ID" value="MFD2572587.1"/>
    <property type="molecule type" value="Genomic_DNA"/>
</dbReference>
<comment type="caution">
    <text evidence="8">The sequence shown here is derived from an EMBL/GenBank/DDBJ whole genome shotgun (WGS) entry which is preliminary data.</text>
</comment>
<sequence length="552" mass="61527">MNRERNKERLRQEEFDICIIGAGASGAGAALDAALRGYRVALIDRGDVAGETSSRSTKLIHGGVRYLEQAIKKLDLAQLRQVRHGLAERRTVLRNAPHLAHPLALLTPVFSWFEGMYITIGLTLYDFFAGHDAFPKGRWLNKAQALDKMPTLTPNMNSAVLYYDGQFNDARYALALAHSADEAGAAVANYVAVTSFEHENGQLRTAVAQDQLTGETIQIRAKIFLNCTGPYADAVRLLANPNLDRRIRPSKGVHIVLPRETLQSDCAILIPKTADGRVVFAIPFGDKVFVGTTDDDYSDLKHEPVLEPAEVDYLLETLQPYLAKTPSRTDVQAGFGGLRPLIVSSRADTKTLLRDHEVEHDPASGLVSLLGGKWTTYRLMAQDAIDRVGELLNKSVDSLTETHYLVGGENYRFEDWLVLQNRYGLPTDVCQHLVRTYGNRAERVAQLAQKQPNLTEKVTASQPFINAEVVYQVREEMAVTLRDVLARRWRLELSDWRLTAQLVPQVAELMAPELGWSDEYCREQVASYQHLLASFMNKASLVAERVTTASSL</sequence>
<dbReference type="Gene3D" id="3.30.9.10">
    <property type="entry name" value="D-Amino Acid Oxidase, subunit A, domain 2"/>
    <property type="match status" value="1"/>
</dbReference>
<dbReference type="Pfam" id="PF01266">
    <property type="entry name" value="DAO"/>
    <property type="match status" value="1"/>
</dbReference>
<organism evidence="8 9">
    <name type="scientific">Spirosoma soli</name>
    <dbReference type="NCBI Taxonomy" id="1770529"/>
    <lineage>
        <taxon>Bacteria</taxon>
        <taxon>Pseudomonadati</taxon>
        <taxon>Bacteroidota</taxon>
        <taxon>Cytophagia</taxon>
        <taxon>Cytophagales</taxon>
        <taxon>Cytophagaceae</taxon>
        <taxon>Spirosoma</taxon>
    </lineage>
</organism>
<dbReference type="PROSITE" id="PS00978">
    <property type="entry name" value="FAD_G3PDH_2"/>
    <property type="match status" value="1"/>
</dbReference>
<dbReference type="PRINTS" id="PR01001">
    <property type="entry name" value="FADG3PDH"/>
</dbReference>
<evidence type="ECO:0000256" key="5">
    <source>
        <dbReference type="ARBA" id="ARBA00023002"/>
    </source>
</evidence>
<evidence type="ECO:0000313" key="9">
    <source>
        <dbReference type="Proteomes" id="UP001597469"/>
    </source>
</evidence>
<evidence type="ECO:0000256" key="2">
    <source>
        <dbReference type="ARBA" id="ARBA00007330"/>
    </source>
</evidence>
<dbReference type="GO" id="GO:0016491">
    <property type="term" value="F:oxidoreductase activity"/>
    <property type="evidence" value="ECO:0007669"/>
    <property type="project" value="UniProtKB-KW"/>
</dbReference>
<feature type="domain" description="FAD dependent oxidoreductase" evidence="6">
    <location>
        <begin position="16"/>
        <end position="344"/>
    </location>
</feature>
<reference evidence="9" key="1">
    <citation type="journal article" date="2019" name="Int. J. Syst. Evol. Microbiol.">
        <title>The Global Catalogue of Microorganisms (GCM) 10K type strain sequencing project: providing services to taxonomists for standard genome sequencing and annotation.</title>
        <authorList>
            <consortium name="The Broad Institute Genomics Platform"/>
            <consortium name="The Broad Institute Genome Sequencing Center for Infectious Disease"/>
            <person name="Wu L."/>
            <person name="Ma J."/>
        </authorList>
    </citation>
    <scope>NUCLEOTIDE SEQUENCE [LARGE SCALE GENOMIC DNA]</scope>
    <source>
        <strain evidence="9">KCTC 42805</strain>
    </source>
</reference>
<evidence type="ECO:0000259" key="6">
    <source>
        <dbReference type="Pfam" id="PF01266"/>
    </source>
</evidence>
<evidence type="ECO:0000256" key="1">
    <source>
        <dbReference type="ARBA" id="ARBA00001974"/>
    </source>
</evidence>
<proteinExistence type="inferred from homology"/>
<dbReference type="Gene3D" id="1.10.8.870">
    <property type="entry name" value="Alpha-glycerophosphate oxidase, cap domain"/>
    <property type="match status" value="1"/>
</dbReference>
<dbReference type="Proteomes" id="UP001597469">
    <property type="component" value="Unassembled WGS sequence"/>
</dbReference>
<dbReference type="EC" id="1.-.-.-" evidence="8"/>
<dbReference type="Pfam" id="PF16901">
    <property type="entry name" value="DAO_C"/>
    <property type="match status" value="1"/>
</dbReference>
<keyword evidence="4" id="KW-0274">FAD</keyword>
<protein>
    <submittedName>
        <fullName evidence="8">Glycerol-3-phosphate dehydrogenase/oxidase</fullName>
        <ecNumber evidence="8">1.-.-.-</ecNumber>
    </submittedName>
</protein>
<keyword evidence="3" id="KW-0285">Flavoprotein</keyword>
<dbReference type="RefSeq" id="WP_381525136.1">
    <property type="nucleotide sequence ID" value="NZ_JBHULN010000011.1"/>
</dbReference>
<evidence type="ECO:0000256" key="4">
    <source>
        <dbReference type="ARBA" id="ARBA00022827"/>
    </source>
</evidence>
<evidence type="ECO:0000259" key="7">
    <source>
        <dbReference type="Pfam" id="PF16901"/>
    </source>
</evidence>
<dbReference type="InterPro" id="IPR036188">
    <property type="entry name" value="FAD/NAD-bd_sf"/>
</dbReference>
<dbReference type="InterPro" id="IPR031656">
    <property type="entry name" value="DAO_C"/>
</dbReference>
<keyword evidence="9" id="KW-1185">Reference proteome</keyword>
<accession>A0ABW5MAA7</accession>